<evidence type="ECO:0000313" key="7">
    <source>
        <dbReference type="EMBL" id="KLO07487.1"/>
    </source>
</evidence>
<keyword evidence="5" id="KW-0560">Oxidoreductase</keyword>
<evidence type="ECO:0000256" key="2">
    <source>
        <dbReference type="ARBA" id="ARBA00005466"/>
    </source>
</evidence>
<dbReference type="PROSITE" id="PS51387">
    <property type="entry name" value="FAD_PCMH"/>
    <property type="match status" value="1"/>
</dbReference>
<dbReference type="STRING" id="27342.A0A0H2R7Y7"/>
<dbReference type="Gene3D" id="3.30.43.10">
    <property type="entry name" value="Uridine Diphospho-n-acetylenolpyruvylglucosamine Reductase, domain 2"/>
    <property type="match status" value="1"/>
</dbReference>
<comment type="cofactor">
    <cofactor evidence="1">
        <name>FAD</name>
        <dbReference type="ChEBI" id="CHEBI:57692"/>
    </cofactor>
</comment>
<dbReference type="InParanoid" id="A0A0H2R7Y7"/>
<dbReference type="GO" id="GO:0071949">
    <property type="term" value="F:FAD binding"/>
    <property type="evidence" value="ECO:0007669"/>
    <property type="project" value="InterPro"/>
</dbReference>
<evidence type="ECO:0000313" key="8">
    <source>
        <dbReference type="Proteomes" id="UP000053477"/>
    </source>
</evidence>
<evidence type="ECO:0000256" key="3">
    <source>
        <dbReference type="ARBA" id="ARBA00022630"/>
    </source>
</evidence>
<dbReference type="Proteomes" id="UP000053477">
    <property type="component" value="Unassembled WGS sequence"/>
</dbReference>
<dbReference type="EMBL" id="KQ086136">
    <property type="protein sequence ID" value="KLO07487.1"/>
    <property type="molecule type" value="Genomic_DNA"/>
</dbReference>
<keyword evidence="3" id="KW-0285">Flavoprotein</keyword>
<gene>
    <name evidence="7" type="ORF">SCHPADRAFT_917209</name>
</gene>
<dbReference type="InterPro" id="IPR036318">
    <property type="entry name" value="FAD-bd_PCMH-like_sf"/>
</dbReference>
<dbReference type="InterPro" id="IPR016167">
    <property type="entry name" value="FAD-bd_PCMH_sub1"/>
</dbReference>
<dbReference type="PANTHER" id="PTHR42973">
    <property type="entry name" value="BINDING OXIDOREDUCTASE, PUTATIVE (AFU_ORTHOLOGUE AFUA_1G17690)-RELATED"/>
    <property type="match status" value="1"/>
</dbReference>
<dbReference type="GO" id="GO:0016491">
    <property type="term" value="F:oxidoreductase activity"/>
    <property type="evidence" value="ECO:0007669"/>
    <property type="project" value="UniProtKB-KW"/>
</dbReference>
<dbReference type="Pfam" id="PF08031">
    <property type="entry name" value="BBE"/>
    <property type="match status" value="1"/>
</dbReference>
<accession>A0A0H2R7Y7</accession>
<evidence type="ECO:0000256" key="5">
    <source>
        <dbReference type="ARBA" id="ARBA00023002"/>
    </source>
</evidence>
<dbReference type="AlphaFoldDB" id="A0A0H2R7Y7"/>
<dbReference type="Gene3D" id="3.40.462.20">
    <property type="match status" value="1"/>
</dbReference>
<protein>
    <submittedName>
        <fullName evidence="7">FAD-binding domain-containing protein</fullName>
    </submittedName>
</protein>
<dbReference type="OrthoDB" id="415825at2759"/>
<dbReference type="InterPro" id="IPR016166">
    <property type="entry name" value="FAD-bd_PCMH"/>
</dbReference>
<evidence type="ECO:0000256" key="1">
    <source>
        <dbReference type="ARBA" id="ARBA00001974"/>
    </source>
</evidence>
<sequence>MSSTFDAFKAAFQGDVVTPESPDYEASLKRWAANAERRAKVVAFVKSPQDVALAIKYAKDEGLDLSIRGGGHNPGGSSSSEGGLVIDLSRHLNGCRIDADNKRAYVAGGAIWETVDKEAIKHGLASVGGTVNHVHRLTLGGGYGWLSSEHGLVIDNLLQATMVVADGSILTASATENTDLFWAIRGGGCNFGVCTEFVYQLHEQRPTVYSGILIFPPPLLDAVLDVTEKWYKGKPSAKESLMQIISRGPPPECAPGVIVVPFFNGTESEGREKFKAFLDLNPIDLTKELPYEAMNSLQNPNVQHGQCIYMRGVTQLEYSPATVKEVFAAVVDKSTKDMRVSTIFELFPLEKINSVRNDECAFNIRCEASNILSIVAWDQNTPENQKKGQELSRAMTSIISSKEAKPEDSKDRAYGNYVGDETLTTDKARRVFGDNYPRLQTIKKKYDPEVIFSKWFAITPA</sequence>
<dbReference type="PANTHER" id="PTHR42973:SF39">
    <property type="entry name" value="FAD-BINDING PCMH-TYPE DOMAIN-CONTAINING PROTEIN"/>
    <property type="match status" value="1"/>
</dbReference>
<dbReference type="Gene3D" id="3.30.465.10">
    <property type="match status" value="1"/>
</dbReference>
<dbReference type="InterPro" id="IPR012951">
    <property type="entry name" value="BBE"/>
</dbReference>
<name>A0A0H2R7Y7_9AGAM</name>
<dbReference type="InterPro" id="IPR050416">
    <property type="entry name" value="FAD-linked_Oxidoreductase"/>
</dbReference>
<evidence type="ECO:0000256" key="4">
    <source>
        <dbReference type="ARBA" id="ARBA00022827"/>
    </source>
</evidence>
<keyword evidence="8" id="KW-1185">Reference proteome</keyword>
<evidence type="ECO:0000259" key="6">
    <source>
        <dbReference type="PROSITE" id="PS51387"/>
    </source>
</evidence>
<dbReference type="InterPro" id="IPR006094">
    <property type="entry name" value="Oxid_FAD_bind_N"/>
</dbReference>
<organism evidence="7 8">
    <name type="scientific">Schizopora paradoxa</name>
    <dbReference type="NCBI Taxonomy" id="27342"/>
    <lineage>
        <taxon>Eukaryota</taxon>
        <taxon>Fungi</taxon>
        <taxon>Dikarya</taxon>
        <taxon>Basidiomycota</taxon>
        <taxon>Agaricomycotina</taxon>
        <taxon>Agaricomycetes</taxon>
        <taxon>Hymenochaetales</taxon>
        <taxon>Schizoporaceae</taxon>
        <taxon>Schizopora</taxon>
    </lineage>
</organism>
<dbReference type="Pfam" id="PF01565">
    <property type="entry name" value="FAD_binding_4"/>
    <property type="match status" value="1"/>
</dbReference>
<reference evidence="7 8" key="1">
    <citation type="submission" date="2015-04" db="EMBL/GenBank/DDBJ databases">
        <title>Complete genome sequence of Schizopora paradoxa KUC8140, a cosmopolitan wood degrader in East Asia.</title>
        <authorList>
            <consortium name="DOE Joint Genome Institute"/>
            <person name="Min B."/>
            <person name="Park H."/>
            <person name="Jang Y."/>
            <person name="Kim J.-J."/>
            <person name="Kim K.H."/>
            <person name="Pangilinan J."/>
            <person name="Lipzen A."/>
            <person name="Riley R."/>
            <person name="Grigoriev I.V."/>
            <person name="Spatafora J.W."/>
            <person name="Choi I.-G."/>
        </authorList>
    </citation>
    <scope>NUCLEOTIDE SEQUENCE [LARGE SCALE GENOMIC DNA]</scope>
    <source>
        <strain evidence="7 8">KUC8140</strain>
    </source>
</reference>
<proteinExistence type="inferred from homology"/>
<dbReference type="InterPro" id="IPR016169">
    <property type="entry name" value="FAD-bd_PCMH_sub2"/>
</dbReference>
<comment type="similarity">
    <text evidence="2">Belongs to the oxygen-dependent FAD-linked oxidoreductase family.</text>
</comment>
<feature type="domain" description="FAD-binding PCMH-type" evidence="6">
    <location>
        <begin position="34"/>
        <end position="204"/>
    </location>
</feature>
<keyword evidence="4" id="KW-0274">FAD</keyword>
<dbReference type="SUPFAM" id="SSF56176">
    <property type="entry name" value="FAD-binding/transporter-associated domain-like"/>
    <property type="match status" value="1"/>
</dbReference>